<dbReference type="InterPro" id="IPR001640">
    <property type="entry name" value="Lgt"/>
</dbReference>
<comment type="subcellular location">
    <subcellularLocation>
        <location evidence="7">Cell membrane</location>
        <topology evidence="7">Multi-pass membrane protein</topology>
    </subcellularLocation>
</comment>
<feature type="transmembrane region" description="Helical" evidence="7">
    <location>
        <begin position="92"/>
        <end position="117"/>
    </location>
</feature>
<evidence type="ECO:0000256" key="6">
    <source>
        <dbReference type="ARBA" id="ARBA00023136"/>
    </source>
</evidence>
<evidence type="ECO:0000256" key="2">
    <source>
        <dbReference type="ARBA" id="ARBA00022475"/>
    </source>
</evidence>
<comment type="function">
    <text evidence="7">Catalyzes the transfer of the diacylglyceryl group from phosphatidylglycerol to the sulfhydryl group of the N-terminal cysteine of a prolipoprotein, the first step in the formation of mature lipoproteins.</text>
</comment>
<dbReference type="NCBIfam" id="TIGR00544">
    <property type="entry name" value="lgt"/>
    <property type="match status" value="1"/>
</dbReference>
<dbReference type="PANTHER" id="PTHR30589:SF0">
    <property type="entry name" value="PHOSPHATIDYLGLYCEROL--PROLIPOPROTEIN DIACYLGLYCERYL TRANSFERASE"/>
    <property type="match status" value="1"/>
</dbReference>
<evidence type="ECO:0000256" key="4">
    <source>
        <dbReference type="ARBA" id="ARBA00022692"/>
    </source>
</evidence>
<evidence type="ECO:0000256" key="7">
    <source>
        <dbReference type="HAMAP-Rule" id="MF_01147"/>
    </source>
</evidence>
<feature type="transmembrane region" description="Helical" evidence="7">
    <location>
        <begin position="186"/>
        <end position="204"/>
    </location>
</feature>
<feature type="transmembrane region" description="Helical" evidence="7">
    <location>
        <begin position="246"/>
        <end position="264"/>
    </location>
</feature>
<dbReference type="AlphaFoldDB" id="A0A9X3JGP3"/>
<comment type="catalytic activity">
    <reaction evidence="7">
        <text>L-cysteinyl-[prolipoprotein] + a 1,2-diacyl-sn-glycero-3-phospho-(1'-sn-glycerol) = an S-1,2-diacyl-sn-glyceryl-L-cysteinyl-[prolipoprotein] + sn-glycerol 1-phosphate + H(+)</text>
        <dbReference type="Rhea" id="RHEA:56712"/>
        <dbReference type="Rhea" id="RHEA-COMP:14679"/>
        <dbReference type="Rhea" id="RHEA-COMP:14680"/>
        <dbReference type="ChEBI" id="CHEBI:15378"/>
        <dbReference type="ChEBI" id="CHEBI:29950"/>
        <dbReference type="ChEBI" id="CHEBI:57685"/>
        <dbReference type="ChEBI" id="CHEBI:64716"/>
        <dbReference type="ChEBI" id="CHEBI:140658"/>
        <dbReference type="EC" id="2.5.1.145"/>
    </reaction>
</comment>
<feature type="transmembrane region" description="Helical" evidence="7">
    <location>
        <begin position="216"/>
        <end position="234"/>
    </location>
</feature>
<sequence>MLNFQSIFSHIAAIDPVAFRFFGWPIYWYGIIIGLAIFLGISLAGRELKKKGFDEDIILDMMVWAIPLGFLGARLYYVIFEWDYYQQNLGEILAIWNGGIAIYGGVIAGGLTAYFYAKRRQINPIFILDVAAPYLLLAQAMGRWGNFINQEAHGGPVSEDFLRNTLHLPNFIVEGMHIDGVFYQPTFLYESLWNFLGVAFLLVLRGRDKTLKLGETSLLYLLWYSFGRFFIEGLRTDSLYIGPLRVSQVLAGILVLLSLALIIYRRKQDHTPLPYYSEIEGPDYQ</sequence>
<dbReference type="HAMAP" id="MF_01147">
    <property type="entry name" value="Lgt"/>
    <property type="match status" value="1"/>
</dbReference>
<dbReference type="RefSeq" id="WP_268752085.1">
    <property type="nucleotide sequence ID" value="NZ_JAPRFQ010000001.1"/>
</dbReference>
<organism evidence="8 9">
    <name type="scientific">Aerococcus kribbianus</name>
    <dbReference type="NCBI Taxonomy" id="2999064"/>
    <lineage>
        <taxon>Bacteria</taxon>
        <taxon>Bacillati</taxon>
        <taxon>Bacillota</taxon>
        <taxon>Bacilli</taxon>
        <taxon>Lactobacillales</taxon>
        <taxon>Aerococcaceae</taxon>
        <taxon>Aerococcus</taxon>
    </lineage>
</organism>
<accession>A0A9X3JGP3</accession>
<dbReference type="GO" id="GO:0042158">
    <property type="term" value="P:lipoprotein biosynthetic process"/>
    <property type="evidence" value="ECO:0007669"/>
    <property type="project" value="UniProtKB-UniRule"/>
</dbReference>
<evidence type="ECO:0000256" key="3">
    <source>
        <dbReference type="ARBA" id="ARBA00022679"/>
    </source>
</evidence>
<evidence type="ECO:0000313" key="9">
    <source>
        <dbReference type="Proteomes" id="UP001146670"/>
    </source>
</evidence>
<dbReference type="GO" id="GO:0008961">
    <property type="term" value="F:phosphatidylglycerol-prolipoprotein diacylglyceryl transferase activity"/>
    <property type="evidence" value="ECO:0007669"/>
    <property type="project" value="UniProtKB-UniRule"/>
</dbReference>
<dbReference type="PROSITE" id="PS01311">
    <property type="entry name" value="LGT"/>
    <property type="match status" value="1"/>
</dbReference>
<comment type="caution">
    <text evidence="8">The sequence shown here is derived from an EMBL/GenBank/DDBJ whole genome shotgun (WGS) entry which is preliminary data.</text>
</comment>
<protein>
    <recommendedName>
        <fullName evidence="7">Phosphatidylglycerol--prolipoprotein diacylglyceryl transferase</fullName>
        <ecNumber evidence="7">2.5.1.145</ecNumber>
    </recommendedName>
</protein>
<dbReference type="PANTHER" id="PTHR30589">
    <property type="entry name" value="PROLIPOPROTEIN DIACYLGLYCERYL TRANSFERASE"/>
    <property type="match status" value="1"/>
</dbReference>
<proteinExistence type="inferred from homology"/>
<dbReference type="EMBL" id="JAPRFR010000001">
    <property type="protein sequence ID" value="MCZ0725774.1"/>
    <property type="molecule type" value="Genomic_DNA"/>
</dbReference>
<gene>
    <name evidence="7 8" type="primary">lgt</name>
    <name evidence="8" type="ORF">OW157_04205</name>
</gene>
<evidence type="ECO:0000256" key="1">
    <source>
        <dbReference type="ARBA" id="ARBA00007150"/>
    </source>
</evidence>
<keyword evidence="3 7" id="KW-0808">Transferase</keyword>
<evidence type="ECO:0000313" key="8">
    <source>
        <dbReference type="EMBL" id="MCZ0725774.1"/>
    </source>
</evidence>
<dbReference type="Pfam" id="PF01790">
    <property type="entry name" value="LGT"/>
    <property type="match status" value="1"/>
</dbReference>
<keyword evidence="5 7" id="KW-1133">Transmembrane helix</keyword>
<keyword evidence="2 7" id="KW-1003">Cell membrane</keyword>
<keyword evidence="6 7" id="KW-0472">Membrane</keyword>
<feature type="transmembrane region" description="Helical" evidence="7">
    <location>
        <begin position="57"/>
        <end position="80"/>
    </location>
</feature>
<dbReference type="EC" id="2.5.1.145" evidence="7"/>
<name>A0A9X3JGP3_9LACT</name>
<evidence type="ECO:0000256" key="5">
    <source>
        <dbReference type="ARBA" id="ARBA00022989"/>
    </source>
</evidence>
<comment type="pathway">
    <text evidence="7">Protein modification; lipoprotein biosynthesis (diacylglyceryl transfer).</text>
</comment>
<reference evidence="8" key="1">
    <citation type="submission" date="2022-12" db="EMBL/GenBank/DDBJ databases">
        <title>Description and comparative metabolic analysis of Aerococcus sp. nov., isolated from the feces of a pig.</title>
        <authorList>
            <person name="Chang Y.-H."/>
        </authorList>
    </citation>
    <scope>NUCLEOTIDE SEQUENCE</scope>
    <source>
        <strain evidence="8">YH-aer222</strain>
    </source>
</reference>
<keyword evidence="9" id="KW-1185">Reference proteome</keyword>
<dbReference type="GO" id="GO:0005886">
    <property type="term" value="C:plasma membrane"/>
    <property type="evidence" value="ECO:0007669"/>
    <property type="project" value="UniProtKB-SubCell"/>
</dbReference>
<feature type="binding site" evidence="7">
    <location>
        <position position="143"/>
    </location>
    <ligand>
        <name>a 1,2-diacyl-sn-glycero-3-phospho-(1'-sn-glycerol)</name>
        <dbReference type="ChEBI" id="CHEBI:64716"/>
    </ligand>
</feature>
<dbReference type="Proteomes" id="UP001146670">
    <property type="component" value="Unassembled WGS sequence"/>
</dbReference>
<keyword evidence="4 7" id="KW-0812">Transmembrane</keyword>
<comment type="similarity">
    <text evidence="1 7">Belongs to the Lgt family.</text>
</comment>
<feature type="transmembrane region" description="Helical" evidence="7">
    <location>
        <begin position="26"/>
        <end position="45"/>
    </location>
</feature>